<keyword evidence="2" id="KW-1185">Reference proteome</keyword>
<protein>
    <submittedName>
        <fullName evidence="1">Uncharacterized protein</fullName>
    </submittedName>
</protein>
<accession>A0A9D4QND4</accession>
<reference evidence="1" key="2">
    <citation type="submission" date="2020-11" db="EMBL/GenBank/DDBJ databases">
        <authorList>
            <person name="McCartney M.A."/>
            <person name="Auch B."/>
            <person name="Kono T."/>
            <person name="Mallez S."/>
            <person name="Becker A."/>
            <person name="Gohl D.M."/>
            <person name="Silverstein K.A.T."/>
            <person name="Koren S."/>
            <person name="Bechman K.B."/>
            <person name="Herman A."/>
            <person name="Abrahante J.E."/>
            <person name="Garbe J."/>
        </authorList>
    </citation>
    <scope>NUCLEOTIDE SEQUENCE</scope>
    <source>
        <strain evidence="1">Duluth1</strain>
        <tissue evidence="1">Whole animal</tissue>
    </source>
</reference>
<dbReference type="Proteomes" id="UP000828390">
    <property type="component" value="Unassembled WGS sequence"/>
</dbReference>
<comment type="caution">
    <text evidence="1">The sequence shown here is derived from an EMBL/GenBank/DDBJ whole genome shotgun (WGS) entry which is preliminary data.</text>
</comment>
<evidence type="ECO:0000313" key="1">
    <source>
        <dbReference type="EMBL" id="KAH3836430.1"/>
    </source>
</evidence>
<sequence>MYSTVRKKQICVPEQSGVSFEEDPLYSVVEKKNKGPQNHWNTTDPPASICSISAMPLYSKVKKKNRNVVDTDDTTDSNS</sequence>
<dbReference type="AlphaFoldDB" id="A0A9D4QND4"/>
<evidence type="ECO:0000313" key="2">
    <source>
        <dbReference type="Proteomes" id="UP000828390"/>
    </source>
</evidence>
<proteinExistence type="predicted"/>
<reference evidence="1" key="1">
    <citation type="journal article" date="2019" name="bioRxiv">
        <title>The Genome of the Zebra Mussel, Dreissena polymorpha: A Resource for Invasive Species Research.</title>
        <authorList>
            <person name="McCartney M.A."/>
            <person name="Auch B."/>
            <person name="Kono T."/>
            <person name="Mallez S."/>
            <person name="Zhang Y."/>
            <person name="Obille A."/>
            <person name="Becker A."/>
            <person name="Abrahante J.E."/>
            <person name="Garbe J."/>
            <person name="Badalamenti J.P."/>
            <person name="Herman A."/>
            <person name="Mangelson H."/>
            <person name="Liachko I."/>
            <person name="Sullivan S."/>
            <person name="Sone E.D."/>
            <person name="Koren S."/>
            <person name="Silverstein K.A.T."/>
            <person name="Beckman K.B."/>
            <person name="Gohl D.M."/>
        </authorList>
    </citation>
    <scope>NUCLEOTIDE SEQUENCE</scope>
    <source>
        <strain evidence="1">Duluth1</strain>
        <tissue evidence="1">Whole animal</tissue>
    </source>
</reference>
<name>A0A9D4QND4_DREPO</name>
<gene>
    <name evidence="1" type="ORF">DPMN_109800</name>
</gene>
<organism evidence="1 2">
    <name type="scientific">Dreissena polymorpha</name>
    <name type="common">Zebra mussel</name>
    <name type="synonym">Mytilus polymorpha</name>
    <dbReference type="NCBI Taxonomy" id="45954"/>
    <lineage>
        <taxon>Eukaryota</taxon>
        <taxon>Metazoa</taxon>
        <taxon>Spiralia</taxon>
        <taxon>Lophotrochozoa</taxon>
        <taxon>Mollusca</taxon>
        <taxon>Bivalvia</taxon>
        <taxon>Autobranchia</taxon>
        <taxon>Heteroconchia</taxon>
        <taxon>Euheterodonta</taxon>
        <taxon>Imparidentia</taxon>
        <taxon>Neoheterodontei</taxon>
        <taxon>Myida</taxon>
        <taxon>Dreissenoidea</taxon>
        <taxon>Dreissenidae</taxon>
        <taxon>Dreissena</taxon>
    </lineage>
</organism>
<dbReference type="EMBL" id="JAIWYP010000004">
    <property type="protein sequence ID" value="KAH3836430.1"/>
    <property type="molecule type" value="Genomic_DNA"/>
</dbReference>